<protein>
    <submittedName>
        <fullName evidence="1">Uncharacterized protein</fullName>
    </submittedName>
</protein>
<comment type="caution">
    <text evidence="1">The sequence shown here is derived from an EMBL/GenBank/DDBJ whole genome shotgun (WGS) entry which is preliminary data.</text>
</comment>
<accession>A0ABU1MFA4</accession>
<dbReference type="EMBL" id="JAVDQT010000014">
    <property type="protein sequence ID" value="MDR6434723.1"/>
    <property type="molecule type" value="Genomic_DNA"/>
</dbReference>
<evidence type="ECO:0000313" key="1">
    <source>
        <dbReference type="EMBL" id="MDR6434723.1"/>
    </source>
</evidence>
<sequence length="116" mass="12158">MYNLNWLKPAIGGALFGAVLTIAVGFSVGEWVTSGTSERMIASNLSEGIALALTPYCIEKSKNDPSALIVIAEFKAAPIYTRRSLIEKSGWATPLGTDQPNAALATACGDEIAKGL</sequence>
<dbReference type="RefSeq" id="WP_310016193.1">
    <property type="nucleotide sequence ID" value="NZ_JAVDQT010000014.1"/>
</dbReference>
<gene>
    <name evidence="1" type="ORF">J2782_004476</name>
</gene>
<evidence type="ECO:0000313" key="2">
    <source>
        <dbReference type="Proteomes" id="UP001184614"/>
    </source>
</evidence>
<organism evidence="1 2">
    <name type="scientific">Brucella pseudogrignonensis</name>
    <dbReference type="NCBI Taxonomy" id="419475"/>
    <lineage>
        <taxon>Bacteria</taxon>
        <taxon>Pseudomonadati</taxon>
        <taxon>Pseudomonadota</taxon>
        <taxon>Alphaproteobacteria</taxon>
        <taxon>Hyphomicrobiales</taxon>
        <taxon>Brucellaceae</taxon>
        <taxon>Brucella/Ochrobactrum group</taxon>
        <taxon>Brucella</taxon>
    </lineage>
</organism>
<dbReference type="Proteomes" id="UP001184614">
    <property type="component" value="Unassembled WGS sequence"/>
</dbReference>
<proteinExistence type="predicted"/>
<keyword evidence="2" id="KW-1185">Reference proteome</keyword>
<name>A0ABU1MFA4_9HYPH</name>
<reference evidence="1 2" key="1">
    <citation type="submission" date="2023-07" db="EMBL/GenBank/DDBJ databases">
        <title>Sorghum-associated microbial communities from plants grown in Nebraska, USA.</title>
        <authorList>
            <person name="Schachtman D."/>
        </authorList>
    </citation>
    <scope>NUCLEOTIDE SEQUENCE [LARGE SCALE GENOMIC DNA]</scope>
    <source>
        <strain evidence="1 2">DS1730</strain>
    </source>
</reference>